<evidence type="ECO:0008006" key="3">
    <source>
        <dbReference type="Google" id="ProtNLM"/>
    </source>
</evidence>
<dbReference type="KEGG" id="noa:BKM31_29650"/>
<reference evidence="2" key="1">
    <citation type="journal article" date="2017" name="Med. Chem. Commun.">
        <title>Nonomuraea sp. ATCC 55076 harbours the largest actinomycete chromosome to date and the kistamicin biosynthetic gene cluster.</title>
        <authorList>
            <person name="Nazari B."/>
            <person name="Forneris C.C."/>
            <person name="Gibson M.I."/>
            <person name="Moon K."/>
            <person name="Schramma K.R."/>
            <person name="Seyedsayamdost M.R."/>
        </authorList>
    </citation>
    <scope>NUCLEOTIDE SEQUENCE [LARGE SCALE GENOMIC DNA]</scope>
    <source>
        <strain evidence="2">ATCC 55076</strain>
    </source>
</reference>
<dbReference type="Gene3D" id="1.20.120.1870">
    <property type="entry name" value="Fic/DOC protein, Fido domain"/>
    <property type="match status" value="1"/>
</dbReference>
<evidence type="ECO:0000313" key="1">
    <source>
        <dbReference type="EMBL" id="AQZ65058.1"/>
    </source>
</evidence>
<evidence type="ECO:0000313" key="2">
    <source>
        <dbReference type="Proteomes" id="UP000190797"/>
    </source>
</evidence>
<name>A0A1V0A4D6_9ACTN</name>
<proteinExistence type="predicted"/>
<dbReference type="InterPro" id="IPR053737">
    <property type="entry name" value="Type_II_TA_Toxin"/>
</dbReference>
<dbReference type="STRING" id="1909395.BKM31_29650"/>
<sequence length="119" mass="12610">MDVRAMLILAEEMPGDPGVLDYGALVAAQARHAATVIGDDVYPSLAGKAAALLHSLLRVEALSERNRPFAWLVALRFLALNGGALPKVDPATAVEVLEGVRRGDVGVARLASWLAEQVR</sequence>
<dbReference type="EMBL" id="CP017717">
    <property type="protein sequence ID" value="AQZ65058.1"/>
    <property type="molecule type" value="Genomic_DNA"/>
</dbReference>
<accession>A0A1V0A4D6</accession>
<organism evidence="1 2">
    <name type="scientific">[Actinomadura] parvosata subsp. kistnae</name>
    <dbReference type="NCBI Taxonomy" id="1909395"/>
    <lineage>
        <taxon>Bacteria</taxon>
        <taxon>Bacillati</taxon>
        <taxon>Actinomycetota</taxon>
        <taxon>Actinomycetes</taxon>
        <taxon>Streptosporangiales</taxon>
        <taxon>Streptosporangiaceae</taxon>
        <taxon>Nonomuraea</taxon>
    </lineage>
</organism>
<dbReference type="Proteomes" id="UP000190797">
    <property type="component" value="Chromosome"/>
</dbReference>
<keyword evidence="2" id="KW-1185">Reference proteome</keyword>
<dbReference type="AlphaFoldDB" id="A0A1V0A4D6"/>
<protein>
    <recommendedName>
        <fullName evidence="3">Death-on-curing protein</fullName>
    </recommendedName>
</protein>
<gene>
    <name evidence="1" type="ORF">BKM31_29650</name>
</gene>